<dbReference type="GO" id="GO:0034755">
    <property type="term" value="P:iron ion transmembrane transport"/>
    <property type="evidence" value="ECO:0007669"/>
    <property type="project" value="TreeGrafter"/>
</dbReference>
<keyword evidence="2" id="KW-0813">Transport</keyword>
<evidence type="ECO:0000313" key="8">
    <source>
        <dbReference type="Proteomes" id="UP000754750"/>
    </source>
</evidence>
<evidence type="ECO:0000256" key="6">
    <source>
        <dbReference type="SAM" id="Phobius"/>
    </source>
</evidence>
<gene>
    <name evidence="7" type="ORF">E7512_02995</name>
</gene>
<comment type="caution">
    <text evidence="7">The sequence shown here is derived from an EMBL/GenBank/DDBJ whole genome shotgun (WGS) entry which is preliminary data.</text>
</comment>
<accession>A0A928KW92</accession>
<dbReference type="RefSeq" id="WP_326839940.1">
    <property type="nucleotide sequence ID" value="NZ_SVNY01000001.1"/>
</dbReference>
<feature type="transmembrane region" description="Helical" evidence="6">
    <location>
        <begin position="101"/>
        <end position="123"/>
    </location>
</feature>
<proteinExistence type="predicted"/>
<evidence type="ECO:0000256" key="4">
    <source>
        <dbReference type="ARBA" id="ARBA00022989"/>
    </source>
</evidence>
<dbReference type="InterPro" id="IPR001046">
    <property type="entry name" value="NRAMP_fam"/>
</dbReference>
<feature type="transmembrane region" description="Helical" evidence="6">
    <location>
        <begin position="293"/>
        <end position="315"/>
    </location>
</feature>
<feature type="transmembrane region" description="Helical" evidence="6">
    <location>
        <begin position="35"/>
        <end position="57"/>
    </location>
</feature>
<feature type="transmembrane region" description="Helical" evidence="6">
    <location>
        <begin position="251"/>
        <end position="273"/>
    </location>
</feature>
<name>A0A928KW92_9FIRM</name>
<dbReference type="GO" id="GO:0015086">
    <property type="term" value="F:cadmium ion transmembrane transporter activity"/>
    <property type="evidence" value="ECO:0007669"/>
    <property type="project" value="TreeGrafter"/>
</dbReference>
<organism evidence="7 8">
    <name type="scientific">Faecalispora sporosphaeroides</name>
    <dbReference type="NCBI Taxonomy" id="1549"/>
    <lineage>
        <taxon>Bacteria</taxon>
        <taxon>Bacillati</taxon>
        <taxon>Bacillota</taxon>
        <taxon>Clostridia</taxon>
        <taxon>Eubacteriales</taxon>
        <taxon>Oscillospiraceae</taxon>
        <taxon>Faecalispora</taxon>
    </lineage>
</organism>
<dbReference type="EMBL" id="SVNY01000001">
    <property type="protein sequence ID" value="MBE6832542.1"/>
    <property type="molecule type" value="Genomic_DNA"/>
</dbReference>
<evidence type="ECO:0000256" key="5">
    <source>
        <dbReference type="ARBA" id="ARBA00023136"/>
    </source>
</evidence>
<feature type="transmembrane region" description="Helical" evidence="6">
    <location>
        <begin position="402"/>
        <end position="422"/>
    </location>
</feature>
<sequence length="437" mass="46486">MNDTAEIGAQSAQQEEVFDAEKIQRLPIRELLKRVGPSIILTGIAVGPGSITTASMIGSEFGYTLVWLFFPIMFMGISFLLTTHRISLLTGMPTFHAIRHYYGSGAAKFVGIASFLSCMFFTIGNISGCGAGMNLIFGINWKIGATMLIAALVYCYFSKGVYNRVEKIIGICIIGMLVAYCTTLGIAGGPDPGLMITGLTHWSFPAGSFATALAFISTSASINAGIYGTYLGQEKKWKKEDLFNGTVLIDAIAQSIGVVLISGAIMLVGAIVLHPNGTKITSAVQLADMLIPLMGKSANVVMGVALLAAAFSALLGNTHRTVVLLNAGFNQPTSLEDKSIKRNAMIVIAIAALICFTYGKSPVQLIYLANVASAIATPVAGGFICAMIWRKDVNQGVKKPKILRVCMLISYLFCLILTLSTLGTVLTRFVSSIAALF</sequence>
<evidence type="ECO:0000256" key="2">
    <source>
        <dbReference type="ARBA" id="ARBA00022448"/>
    </source>
</evidence>
<evidence type="ECO:0000313" key="7">
    <source>
        <dbReference type="EMBL" id="MBE6832542.1"/>
    </source>
</evidence>
<dbReference type="GO" id="GO:0005886">
    <property type="term" value="C:plasma membrane"/>
    <property type="evidence" value="ECO:0007669"/>
    <property type="project" value="TreeGrafter"/>
</dbReference>
<dbReference type="GO" id="GO:0005384">
    <property type="term" value="F:manganese ion transmembrane transporter activity"/>
    <property type="evidence" value="ECO:0007669"/>
    <property type="project" value="TreeGrafter"/>
</dbReference>
<feature type="transmembrane region" description="Helical" evidence="6">
    <location>
        <begin position="209"/>
        <end position="230"/>
    </location>
</feature>
<keyword evidence="3 6" id="KW-0812">Transmembrane</keyword>
<reference evidence="7" key="1">
    <citation type="submission" date="2019-04" db="EMBL/GenBank/DDBJ databases">
        <title>Evolution of Biomass-Degrading Anaerobic Consortia Revealed by Metagenomics.</title>
        <authorList>
            <person name="Peng X."/>
        </authorList>
    </citation>
    <scope>NUCLEOTIDE SEQUENCE</scope>
    <source>
        <strain evidence="7">SIG551</strain>
    </source>
</reference>
<dbReference type="NCBIfam" id="NF037982">
    <property type="entry name" value="Nramp_1"/>
    <property type="match status" value="1"/>
</dbReference>
<keyword evidence="5 6" id="KW-0472">Membrane</keyword>
<dbReference type="PANTHER" id="PTHR11706">
    <property type="entry name" value="SOLUTE CARRIER PROTEIN FAMILY 11 MEMBER"/>
    <property type="match status" value="1"/>
</dbReference>
<evidence type="ECO:0000256" key="3">
    <source>
        <dbReference type="ARBA" id="ARBA00022692"/>
    </source>
</evidence>
<feature type="transmembrane region" description="Helical" evidence="6">
    <location>
        <begin position="63"/>
        <end position="81"/>
    </location>
</feature>
<dbReference type="Proteomes" id="UP000754750">
    <property type="component" value="Unassembled WGS sequence"/>
</dbReference>
<keyword evidence="4 6" id="KW-1133">Transmembrane helix</keyword>
<feature type="transmembrane region" description="Helical" evidence="6">
    <location>
        <begin position="168"/>
        <end position="189"/>
    </location>
</feature>
<comment type="subcellular location">
    <subcellularLocation>
        <location evidence="1">Membrane</location>
        <topology evidence="1">Multi-pass membrane protein</topology>
    </subcellularLocation>
</comment>
<dbReference type="Gene3D" id="1.20.1740.10">
    <property type="entry name" value="Amino acid/polyamine transporter I"/>
    <property type="match status" value="1"/>
</dbReference>
<dbReference type="AlphaFoldDB" id="A0A928KW92"/>
<protein>
    <submittedName>
        <fullName evidence="7">Divalent metal cation transporter</fullName>
    </submittedName>
</protein>
<dbReference type="Pfam" id="PF01566">
    <property type="entry name" value="Nramp"/>
    <property type="match status" value="1"/>
</dbReference>
<feature type="transmembrane region" description="Helical" evidence="6">
    <location>
        <begin position="135"/>
        <end position="156"/>
    </location>
</feature>
<dbReference type="PANTHER" id="PTHR11706:SF33">
    <property type="entry name" value="NATURAL RESISTANCE-ASSOCIATED MACROPHAGE PROTEIN 2"/>
    <property type="match status" value="1"/>
</dbReference>
<feature type="transmembrane region" description="Helical" evidence="6">
    <location>
        <begin position="365"/>
        <end position="390"/>
    </location>
</feature>
<feature type="transmembrane region" description="Helical" evidence="6">
    <location>
        <begin position="343"/>
        <end position="359"/>
    </location>
</feature>
<evidence type="ECO:0000256" key="1">
    <source>
        <dbReference type="ARBA" id="ARBA00004141"/>
    </source>
</evidence>